<dbReference type="GO" id="GO:0005524">
    <property type="term" value="F:ATP binding"/>
    <property type="evidence" value="ECO:0007669"/>
    <property type="project" value="UniProtKB-UniRule"/>
</dbReference>
<evidence type="ECO:0000256" key="10">
    <source>
        <dbReference type="ARBA" id="ARBA00047890"/>
    </source>
</evidence>
<evidence type="ECO:0000256" key="5">
    <source>
        <dbReference type="ARBA" id="ARBA00022785"/>
    </source>
</evidence>
<name>F9UIC8_9GAMM</name>
<comment type="catalytic activity">
    <reaction evidence="10 11">
        <text>7-carboxy-7-carbaguanine + NH4(+) + 2 ATP = 7-cyano-7-carbaguanine + 2 AMP + 2 diphosphate + 2 H(+)</text>
        <dbReference type="Rhea" id="RHEA:27982"/>
        <dbReference type="ChEBI" id="CHEBI:15378"/>
        <dbReference type="ChEBI" id="CHEBI:28938"/>
        <dbReference type="ChEBI" id="CHEBI:30616"/>
        <dbReference type="ChEBI" id="CHEBI:33019"/>
        <dbReference type="ChEBI" id="CHEBI:45075"/>
        <dbReference type="ChEBI" id="CHEBI:61036"/>
        <dbReference type="ChEBI" id="CHEBI:456215"/>
        <dbReference type="EC" id="6.3.4.20"/>
    </reaction>
</comment>
<keyword evidence="2 11" id="KW-0436">Ligase</keyword>
<dbReference type="STRING" id="768671.ThimaDRAFT_4681"/>
<gene>
    <name evidence="11" type="primary">queC</name>
    <name evidence="12" type="ORF">ThimaDRAFT_4681</name>
</gene>
<dbReference type="PANTHER" id="PTHR42914">
    <property type="entry name" value="7-CYANO-7-DEAZAGUANINE SYNTHASE"/>
    <property type="match status" value="1"/>
</dbReference>
<dbReference type="RefSeq" id="WP_007195549.1">
    <property type="nucleotide sequence ID" value="NZ_AFWV01000025.1"/>
</dbReference>
<feature type="binding site" evidence="11">
    <location>
        <begin position="8"/>
        <end position="18"/>
    </location>
    <ligand>
        <name>ATP</name>
        <dbReference type="ChEBI" id="CHEBI:30616"/>
    </ligand>
</feature>
<keyword evidence="13" id="KW-1185">Reference proteome</keyword>
<dbReference type="NCBIfam" id="TIGR00364">
    <property type="entry name" value="7-cyano-7-deazaguanine synthase QueC"/>
    <property type="match status" value="1"/>
</dbReference>
<evidence type="ECO:0000256" key="11">
    <source>
        <dbReference type="HAMAP-Rule" id="MF_01633"/>
    </source>
</evidence>
<evidence type="ECO:0000256" key="2">
    <source>
        <dbReference type="ARBA" id="ARBA00022598"/>
    </source>
</evidence>
<organism evidence="12 13">
    <name type="scientific">Thiocapsa marina 5811</name>
    <dbReference type="NCBI Taxonomy" id="768671"/>
    <lineage>
        <taxon>Bacteria</taxon>
        <taxon>Pseudomonadati</taxon>
        <taxon>Pseudomonadota</taxon>
        <taxon>Gammaproteobacteria</taxon>
        <taxon>Chromatiales</taxon>
        <taxon>Chromatiaceae</taxon>
        <taxon>Thiocapsa</taxon>
    </lineage>
</organism>
<dbReference type="OrthoDB" id="9789567at2"/>
<evidence type="ECO:0000313" key="12">
    <source>
        <dbReference type="EMBL" id="EGV16016.1"/>
    </source>
</evidence>
<evidence type="ECO:0000256" key="6">
    <source>
        <dbReference type="ARBA" id="ARBA00022833"/>
    </source>
</evidence>
<reference evidence="12 13" key="1">
    <citation type="submission" date="2011-06" db="EMBL/GenBank/DDBJ databases">
        <title>The draft genome of Thiocapsa marina 5811.</title>
        <authorList>
            <consortium name="US DOE Joint Genome Institute (JGI-PGF)"/>
            <person name="Lucas S."/>
            <person name="Han J."/>
            <person name="Cheng J.-F."/>
            <person name="Goodwin L."/>
            <person name="Pitluck S."/>
            <person name="Peters L."/>
            <person name="Land M.L."/>
            <person name="Hauser L."/>
            <person name="Vogl K."/>
            <person name="Liu Z."/>
            <person name="Imhoff J."/>
            <person name="Thiel V."/>
            <person name="Frigaard N.-U."/>
            <person name="Bryant D."/>
            <person name="Woyke T.J."/>
        </authorList>
    </citation>
    <scope>NUCLEOTIDE SEQUENCE [LARGE SCALE GENOMIC DNA]</scope>
    <source>
        <strain evidence="12 13">5811</strain>
    </source>
</reference>
<evidence type="ECO:0000313" key="13">
    <source>
        <dbReference type="Proteomes" id="UP000005459"/>
    </source>
</evidence>
<dbReference type="Gene3D" id="3.40.50.620">
    <property type="entry name" value="HUPs"/>
    <property type="match status" value="1"/>
</dbReference>
<dbReference type="Proteomes" id="UP000005459">
    <property type="component" value="Unassembled WGS sequence"/>
</dbReference>
<keyword evidence="5 11" id="KW-0671">Queuosine biosynthesis</keyword>
<proteinExistence type="inferred from homology"/>
<dbReference type="InterPro" id="IPR018317">
    <property type="entry name" value="QueC"/>
</dbReference>
<keyword evidence="3 11" id="KW-0479">Metal-binding</keyword>
<dbReference type="Pfam" id="PF06508">
    <property type="entry name" value="QueC"/>
    <property type="match status" value="1"/>
</dbReference>
<comment type="function">
    <text evidence="11">Catalyzes the ATP-dependent conversion of 7-carboxy-7-deazaguanine (CDG) to 7-cyano-7-deazaguanine (preQ(0)).</text>
</comment>
<dbReference type="GO" id="GO:0016879">
    <property type="term" value="F:ligase activity, forming carbon-nitrogen bonds"/>
    <property type="evidence" value="ECO:0007669"/>
    <property type="project" value="UniProtKB-UniRule"/>
</dbReference>
<feature type="binding site" evidence="11">
    <location>
        <position position="208"/>
    </location>
    <ligand>
        <name>Zn(2+)</name>
        <dbReference type="ChEBI" id="CHEBI:29105"/>
    </ligand>
</feature>
<evidence type="ECO:0000256" key="3">
    <source>
        <dbReference type="ARBA" id="ARBA00022723"/>
    </source>
</evidence>
<dbReference type="InterPro" id="IPR014729">
    <property type="entry name" value="Rossmann-like_a/b/a_fold"/>
</dbReference>
<keyword evidence="7 11" id="KW-0067">ATP-binding</keyword>
<comment type="cofactor">
    <cofactor evidence="11">
        <name>Zn(2+)</name>
        <dbReference type="ChEBI" id="CHEBI:29105"/>
    </cofactor>
    <text evidence="11">Binds 1 zinc ion per subunit.</text>
</comment>
<comment type="similarity">
    <text evidence="8 11">Belongs to the QueC family.</text>
</comment>
<dbReference type="PATRIC" id="fig|768671.3.peg.4923"/>
<dbReference type="GO" id="GO:0008270">
    <property type="term" value="F:zinc ion binding"/>
    <property type="evidence" value="ECO:0007669"/>
    <property type="project" value="UniProtKB-UniRule"/>
</dbReference>
<dbReference type="EC" id="6.3.4.20" evidence="9 11"/>
<feature type="binding site" evidence="11">
    <location>
        <position position="205"/>
    </location>
    <ligand>
        <name>Zn(2+)</name>
        <dbReference type="ChEBI" id="CHEBI:29105"/>
    </ligand>
</feature>
<dbReference type="eggNOG" id="COG0603">
    <property type="taxonomic scope" value="Bacteria"/>
</dbReference>
<feature type="binding site" evidence="11">
    <location>
        <position position="192"/>
    </location>
    <ligand>
        <name>Zn(2+)</name>
        <dbReference type="ChEBI" id="CHEBI:29105"/>
    </ligand>
</feature>
<dbReference type="PANTHER" id="PTHR42914:SF1">
    <property type="entry name" value="7-CYANO-7-DEAZAGUANINE SYNTHASE"/>
    <property type="match status" value="1"/>
</dbReference>
<dbReference type="EMBL" id="AFWV01000025">
    <property type="protein sequence ID" value="EGV16016.1"/>
    <property type="molecule type" value="Genomic_DNA"/>
</dbReference>
<protein>
    <recommendedName>
        <fullName evidence="9 11">7-cyano-7-deazaguanine synthase</fullName>
        <ecNumber evidence="9 11">6.3.4.20</ecNumber>
    </recommendedName>
    <alternativeName>
        <fullName evidence="11">7-cyano-7-carbaguanine synthase</fullName>
    </alternativeName>
    <alternativeName>
        <fullName evidence="11">PreQ(0) synthase</fullName>
    </alternativeName>
    <alternativeName>
        <fullName evidence="11">Queuosine biosynthesis protein QueC</fullName>
    </alternativeName>
</protein>
<dbReference type="HAMAP" id="MF_01633">
    <property type="entry name" value="QueC"/>
    <property type="match status" value="1"/>
</dbReference>
<evidence type="ECO:0000256" key="4">
    <source>
        <dbReference type="ARBA" id="ARBA00022741"/>
    </source>
</evidence>
<evidence type="ECO:0000256" key="9">
    <source>
        <dbReference type="ARBA" id="ARBA00039149"/>
    </source>
</evidence>
<feature type="binding site" evidence="11">
    <location>
        <position position="202"/>
    </location>
    <ligand>
        <name>Zn(2+)</name>
        <dbReference type="ChEBI" id="CHEBI:29105"/>
    </ligand>
</feature>
<keyword evidence="4 11" id="KW-0547">Nucleotide-binding</keyword>
<sequence>MKPAVVLLSGGLDSATAAAIATSEGFAVHALSFRYGQRHGIELESAARVAEALGVVEHAIVEIDLRRFGGSALTADIAVPKGRRAGTIGEGIPVTYVPARNTVFLSFALAWAETLGSEDIFIGVNVQDYSGYPDCRPAFIEAFERMANLATAAGVEGRQRLEIHAPLMQMTKAEIIARGLSLGVDYGLTSSCYDPGTDGRPCGLCDSCVLRAKGFADAGFPDPLSLRFGHLAP</sequence>
<dbReference type="UniPathway" id="UPA00391"/>
<dbReference type="CDD" id="cd01995">
    <property type="entry name" value="QueC-like"/>
    <property type="match status" value="1"/>
</dbReference>
<accession>F9UIC8</accession>
<keyword evidence="6 11" id="KW-0862">Zinc</keyword>
<comment type="pathway">
    <text evidence="1 11">Purine metabolism; 7-cyano-7-deazaguanine biosynthesis.</text>
</comment>
<evidence type="ECO:0000256" key="7">
    <source>
        <dbReference type="ARBA" id="ARBA00022840"/>
    </source>
</evidence>
<dbReference type="GO" id="GO:0008616">
    <property type="term" value="P:tRNA queuosine(34) biosynthetic process"/>
    <property type="evidence" value="ECO:0007669"/>
    <property type="project" value="UniProtKB-UniRule"/>
</dbReference>
<evidence type="ECO:0000256" key="8">
    <source>
        <dbReference type="ARBA" id="ARBA00037993"/>
    </source>
</evidence>
<evidence type="ECO:0000256" key="1">
    <source>
        <dbReference type="ARBA" id="ARBA00005061"/>
    </source>
</evidence>
<dbReference type="PIRSF" id="PIRSF006293">
    <property type="entry name" value="ExsB"/>
    <property type="match status" value="1"/>
</dbReference>
<dbReference type="SUPFAM" id="SSF52402">
    <property type="entry name" value="Adenine nucleotide alpha hydrolases-like"/>
    <property type="match status" value="1"/>
</dbReference>
<dbReference type="AlphaFoldDB" id="F9UIC8"/>